<proteinExistence type="predicted"/>
<reference evidence="2 3" key="1">
    <citation type="submission" date="2014-04" db="EMBL/GenBank/DDBJ databases">
        <authorList>
            <consortium name="DOE Joint Genome Institute"/>
            <person name="Kuo A."/>
            <person name="Ruytinx J."/>
            <person name="Rineau F."/>
            <person name="Colpaert J."/>
            <person name="Kohler A."/>
            <person name="Nagy L.G."/>
            <person name="Floudas D."/>
            <person name="Copeland A."/>
            <person name="Barry K.W."/>
            <person name="Cichocki N."/>
            <person name="Veneault-Fourrey C."/>
            <person name="LaButti K."/>
            <person name="Lindquist E.A."/>
            <person name="Lipzen A."/>
            <person name="Lundell T."/>
            <person name="Morin E."/>
            <person name="Murat C."/>
            <person name="Sun H."/>
            <person name="Tunlid A."/>
            <person name="Henrissat B."/>
            <person name="Grigoriev I.V."/>
            <person name="Hibbett D.S."/>
            <person name="Martin F."/>
            <person name="Nordberg H.P."/>
            <person name="Cantor M.N."/>
            <person name="Hua S.X."/>
        </authorList>
    </citation>
    <scope>NUCLEOTIDE SEQUENCE [LARGE SCALE GENOMIC DNA]</scope>
    <source>
        <strain evidence="2 3">UH-Slu-Lm8-n1</strain>
    </source>
</reference>
<organism evidence="2 3">
    <name type="scientific">Suillus luteus UH-Slu-Lm8-n1</name>
    <dbReference type="NCBI Taxonomy" id="930992"/>
    <lineage>
        <taxon>Eukaryota</taxon>
        <taxon>Fungi</taxon>
        <taxon>Dikarya</taxon>
        <taxon>Basidiomycota</taxon>
        <taxon>Agaricomycotina</taxon>
        <taxon>Agaricomycetes</taxon>
        <taxon>Agaricomycetidae</taxon>
        <taxon>Boletales</taxon>
        <taxon>Suillineae</taxon>
        <taxon>Suillaceae</taxon>
        <taxon>Suillus</taxon>
    </lineage>
</organism>
<dbReference type="STRING" id="930992.A0A0C9ZI37"/>
<keyword evidence="3" id="KW-1185">Reference proteome</keyword>
<protein>
    <recommendedName>
        <fullName evidence="1">FHA domain-containing protein</fullName>
    </recommendedName>
</protein>
<feature type="domain" description="FHA" evidence="1">
    <location>
        <begin position="48"/>
        <end position="80"/>
    </location>
</feature>
<name>A0A0C9ZI37_9AGAM</name>
<dbReference type="CDD" id="cd00060">
    <property type="entry name" value="FHA"/>
    <property type="match status" value="1"/>
</dbReference>
<dbReference type="EMBL" id="KN835479">
    <property type="protein sequence ID" value="KIK37040.1"/>
    <property type="molecule type" value="Genomic_DNA"/>
</dbReference>
<dbReference type="Pfam" id="PF00498">
    <property type="entry name" value="FHA"/>
    <property type="match status" value="1"/>
</dbReference>
<dbReference type="SUPFAM" id="SSF49879">
    <property type="entry name" value="SMAD/FHA domain"/>
    <property type="match status" value="1"/>
</dbReference>
<dbReference type="PROSITE" id="PS50006">
    <property type="entry name" value="FHA_DOMAIN"/>
    <property type="match status" value="1"/>
</dbReference>
<dbReference type="InParanoid" id="A0A0C9ZI37"/>
<dbReference type="Proteomes" id="UP000054485">
    <property type="component" value="Unassembled WGS sequence"/>
</dbReference>
<evidence type="ECO:0000313" key="3">
    <source>
        <dbReference type="Proteomes" id="UP000054485"/>
    </source>
</evidence>
<dbReference type="InterPro" id="IPR008984">
    <property type="entry name" value="SMAD_FHA_dom_sf"/>
</dbReference>
<dbReference type="AlphaFoldDB" id="A0A0C9ZI37"/>
<dbReference type="InterPro" id="IPR000253">
    <property type="entry name" value="FHA_dom"/>
</dbReference>
<evidence type="ECO:0000313" key="2">
    <source>
        <dbReference type="EMBL" id="KIK37040.1"/>
    </source>
</evidence>
<dbReference type="Gene3D" id="2.60.200.20">
    <property type="match status" value="1"/>
</dbReference>
<reference evidence="3" key="2">
    <citation type="submission" date="2015-01" db="EMBL/GenBank/DDBJ databases">
        <title>Evolutionary Origins and Diversification of the Mycorrhizal Mutualists.</title>
        <authorList>
            <consortium name="DOE Joint Genome Institute"/>
            <consortium name="Mycorrhizal Genomics Consortium"/>
            <person name="Kohler A."/>
            <person name="Kuo A."/>
            <person name="Nagy L.G."/>
            <person name="Floudas D."/>
            <person name="Copeland A."/>
            <person name="Barry K.W."/>
            <person name="Cichocki N."/>
            <person name="Veneault-Fourrey C."/>
            <person name="LaButti K."/>
            <person name="Lindquist E.A."/>
            <person name="Lipzen A."/>
            <person name="Lundell T."/>
            <person name="Morin E."/>
            <person name="Murat C."/>
            <person name="Riley R."/>
            <person name="Ohm R."/>
            <person name="Sun H."/>
            <person name="Tunlid A."/>
            <person name="Henrissat B."/>
            <person name="Grigoriev I.V."/>
            <person name="Hibbett D.S."/>
            <person name="Martin F."/>
        </authorList>
    </citation>
    <scope>NUCLEOTIDE SEQUENCE [LARGE SCALE GENOMIC DNA]</scope>
    <source>
        <strain evidence="3">UH-Slu-Lm8-n1</strain>
    </source>
</reference>
<dbReference type="HOGENOM" id="CLU_148159_0_0_1"/>
<evidence type="ECO:0000259" key="1">
    <source>
        <dbReference type="PROSITE" id="PS50006"/>
    </source>
</evidence>
<sequence>MNFCVAPCLTLSPMADSCPFEAIRLSFTGNVRVPLGPTAFTPGGSISIASPHVEIWLQNKQILIRDQHTAHGTYVNGIRIVQQTLLQNGDILTLGAPITRSANVPANVTNAQLKPIKAMVTIVGV</sequence>
<accession>A0A0C9ZI37</accession>
<dbReference type="OrthoDB" id="687730at2759"/>
<gene>
    <name evidence="2" type="ORF">CY34DRAFT_93443</name>
</gene>